<protein>
    <recommendedName>
        <fullName evidence="2">Ig-like domain-containing protein</fullName>
    </recommendedName>
</protein>
<keyword evidence="1" id="KW-0732">Signal</keyword>
<proteinExistence type="predicted"/>
<evidence type="ECO:0000256" key="1">
    <source>
        <dbReference type="SAM" id="SignalP"/>
    </source>
</evidence>
<feature type="signal peptide" evidence="1">
    <location>
        <begin position="1"/>
        <end position="18"/>
    </location>
</feature>
<dbReference type="InterPro" id="IPR013783">
    <property type="entry name" value="Ig-like_fold"/>
</dbReference>
<sequence>MQLTILTAFIGLFEVLHSQTIADLTEMLPPRILRPHRSRIRAVPGEQLVIECKGDQGVPDEFSFVYWLINSTFPGVACTDGRVSETKESTSEHGRVIHRSLLFKTVTVEDFRSTFTCVISSPAGLDRKTVQLRPNHKARISSIPHVLCPHSPLIINSNAHRTLRGELKEKKQDKVSQKPQLRNKM</sequence>
<feature type="chain" id="PRO_5044837118" description="Ig-like domain-containing protein" evidence="1">
    <location>
        <begin position="19"/>
        <end position="185"/>
    </location>
</feature>
<dbReference type="SUPFAM" id="SSF48726">
    <property type="entry name" value="Immunoglobulin"/>
    <property type="match status" value="1"/>
</dbReference>
<dbReference type="AlphaFoldDB" id="A0ABD0X4W7"/>
<dbReference type="EMBL" id="JAGEUA010000003">
    <property type="protein sequence ID" value="KAL0994313.1"/>
    <property type="molecule type" value="Genomic_DNA"/>
</dbReference>
<reference evidence="3 4" key="1">
    <citation type="submission" date="2024-06" db="EMBL/GenBank/DDBJ databases">
        <authorList>
            <person name="Pan Q."/>
            <person name="Wen M."/>
            <person name="Jouanno E."/>
            <person name="Zahm M."/>
            <person name="Klopp C."/>
            <person name="Cabau C."/>
            <person name="Louis A."/>
            <person name="Berthelot C."/>
            <person name="Parey E."/>
            <person name="Roest Crollius H."/>
            <person name="Montfort J."/>
            <person name="Robinson-Rechavi M."/>
            <person name="Bouchez O."/>
            <person name="Lampietro C."/>
            <person name="Lopez Roques C."/>
            <person name="Donnadieu C."/>
            <person name="Postlethwait J."/>
            <person name="Bobe J."/>
            <person name="Verreycken H."/>
            <person name="Guiguen Y."/>
        </authorList>
    </citation>
    <scope>NUCLEOTIDE SEQUENCE [LARGE SCALE GENOMIC DNA]</scope>
    <source>
        <strain evidence="3">Up_M1</strain>
        <tissue evidence="3">Testis</tissue>
    </source>
</reference>
<comment type="caution">
    <text evidence="3">The sequence shown here is derived from an EMBL/GenBank/DDBJ whole genome shotgun (WGS) entry which is preliminary data.</text>
</comment>
<organism evidence="3 4">
    <name type="scientific">Umbra pygmaea</name>
    <name type="common">Eastern mudminnow</name>
    <dbReference type="NCBI Taxonomy" id="75934"/>
    <lineage>
        <taxon>Eukaryota</taxon>
        <taxon>Metazoa</taxon>
        <taxon>Chordata</taxon>
        <taxon>Craniata</taxon>
        <taxon>Vertebrata</taxon>
        <taxon>Euteleostomi</taxon>
        <taxon>Actinopterygii</taxon>
        <taxon>Neopterygii</taxon>
        <taxon>Teleostei</taxon>
        <taxon>Protacanthopterygii</taxon>
        <taxon>Esociformes</taxon>
        <taxon>Umbridae</taxon>
        <taxon>Umbra</taxon>
    </lineage>
</organism>
<dbReference type="Proteomes" id="UP001557470">
    <property type="component" value="Unassembled WGS sequence"/>
</dbReference>
<evidence type="ECO:0000259" key="2">
    <source>
        <dbReference type="PROSITE" id="PS50835"/>
    </source>
</evidence>
<accession>A0ABD0X4W7</accession>
<name>A0ABD0X4W7_UMBPY</name>
<evidence type="ECO:0000313" key="3">
    <source>
        <dbReference type="EMBL" id="KAL0994313.1"/>
    </source>
</evidence>
<dbReference type="InterPro" id="IPR007110">
    <property type="entry name" value="Ig-like_dom"/>
</dbReference>
<gene>
    <name evidence="3" type="ORF">UPYG_G00120540</name>
</gene>
<evidence type="ECO:0000313" key="4">
    <source>
        <dbReference type="Proteomes" id="UP001557470"/>
    </source>
</evidence>
<feature type="domain" description="Ig-like" evidence="2">
    <location>
        <begin position="30"/>
        <end position="131"/>
    </location>
</feature>
<keyword evidence="4" id="KW-1185">Reference proteome</keyword>
<dbReference type="InterPro" id="IPR036179">
    <property type="entry name" value="Ig-like_dom_sf"/>
</dbReference>
<dbReference type="PROSITE" id="PS50835">
    <property type="entry name" value="IG_LIKE"/>
    <property type="match status" value="1"/>
</dbReference>
<dbReference type="Gene3D" id="2.60.40.10">
    <property type="entry name" value="Immunoglobulins"/>
    <property type="match status" value="1"/>
</dbReference>